<evidence type="ECO:0000259" key="8">
    <source>
        <dbReference type="PROSITE" id="PS50928"/>
    </source>
</evidence>
<keyword evidence="6 7" id="KW-0472">Membrane</keyword>
<feature type="transmembrane region" description="Helical" evidence="7">
    <location>
        <begin position="266"/>
        <end position="287"/>
    </location>
</feature>
<dbReference type="Proteomes" id="UP000321261">
    <property type="component" value="Unassembled WGS sequence"/>
</dbReference>
<evidence type="ECO:0000313" key="9">
    <source>
        <dbReference type="EMBL" id="TWF74286.1"/>
    </source>
</evidence>
<evidence type="ECO:0000256" key="1">
    <source>
        <dbReference type="ARBA" id="ARBA00004651"/>
    </source>
</evidence>
<evidence type="ECO:0000256" key="6">
    <source>
        <dbReference type="ARBA" id="ARBA00023136"/>
    </source>
</evidence>
<name>A0A561SHE6_9PSEU</name>
<feature type="transmembrane region" description="Helical" evidence="7">
    <location>
        <begin position="165"/>
        <end position="182"/>
    </location>
</feature>
<dbReference type="RefSeq" id="WP_147253680.1">
    <property type="nucleotide sequence ID" value="NZ_VIWU01000001.1"/>
</dbReference>
<dbReference type="SUPFAM" id="SSF161098">
    <property type="entry name" value="MetI-like"/>
    <property type="match status" value="1"/>
</dbReference>
<evidence type="ECO:0000256" key="5">
    <source>
        <dbReference type="ARBA" id="ARBA00022989"/>
    </source>
</evidence>
<keyword evidence="10" id="KW-1185">Reference proteome</keyword>
<feature type="transmembrane region" description="Helical" evidence="7">
    <location>
        <begin position="101"/>
        <end position="125"/>
    </location>
</feature>
<comment type="similarity">
    <text evidence="7">Belongs to the binding-protein-dependent transport system permease family.</text>
</comment>
<feature type="transmembrane region" description="Helical" evidence="7">
    <location>
        <begin position="208"/>
        <end position="229"/>
    </location>
</feature>
<comment type="subcellular location">
    <subcellularLocation>
        <location evidence="1 7">Cell membrane</location>
        <topology evidence="1 7">Multi-pass membrane protein</topology>
    </subcellularLocation>
</comment>
<protein>
    <submittedName>
        <fullName evidence="9">Carbohydrate ABC transporter membrane protein 2 (CUT1 family)</fullName>
    </submittedName>
</protein>
<keyword evidence="2 7" id="KW-0813">Transport</keyword>
<feature type="domain" description="ABC transmembrane type-1" evidence="8">
    <location>
        <begin position="97"/>
        <end position="287"/>
    </location>
</feature>
<evidence type="ECO:0000313" key="10">
    <source>
        <dbReference type="Proteomes" id="UP000321261"/>
    </source>
</evidence>
<evidence type="ECO:0000256" key="7">
    <source>
        <dbReference type="RuleBase" id="RU363032"/>
    </source>
</evidence>
<comment type="caution">
    <text evidence="9">The sequence shown here is derived from an EMBL/GenBank/DDBJ whole genome shotgun (WGS) entry which is preliminary data.</text>
</comment>
<dbReference type="OrthoDB" id="5179660at2"/>
<dbReference type="PANTHER" id="PTHR43744:SF13">
    <property type="entry name" value="SN-GLYCEROL-3-PHOSPHATE TRANSPORT INTEGRAL MEMBRANE PROTEIN ABC TRANSPORTER UGPE-RELATED"/>
    <property type="match status" value="1"/>
</dbReference>
<keyword evidence="3" id="KW-1003">Cell membrane</keyword>
<feature type="transmembrane region" description="Helical" evidence="7">
    <location>
        <begin position="39"/>
        <end position="61"/>
    </location>
</feature>
<keyword evidence="5 7" id="KW-1133">Transmembrane helix</keyword>
<dbReference type="GO" id="GO:0055085">
    <property type="term" value="P:transmembrane transport"/>
    <property type="evidence" value="ECO:0007669"/>
    <property type="project" value="InterPro"/>
</dbReference>
<evidence type="ECO:0000256" key="2">
    <source>
        <dbReference type="ARBA" id="ARBA00022448"/>
    </source>
</evidence>
<feature type="transmembrane region" description="Helical" evidence="7">
    <location>
        <begin position="132"/>
        <end position="153"/>
    </location>
</feature>
<evidence type="ECO:0000256" key="4">
    <source>
        <dbReference type="ARBA" id="ARBA00022692"/>
    </source>
</evidence>
<dbReference type="InterPro" id="IPR035906">
    <property type="entry name" value="MetI-like_sf"/>
</dbReference>
<dbReference type="InterPro" id="IPR000515">
    <property type="entry name" value="MetI-like"/>
</dbReference>
<dbReference type="Gene3D" id="1.10.3720.10">
    <property type="entry name" value="MetI-like"/>
    <property type="match status" value="1"/>
</dbReference>
<dbReference type="EMBL" id="VIWU01000001">
    <property type="protein sequence ID" value="TWF74286.1"/>
    <property type="molecule type" value="Genomic_DNA"/>
</dbReference>
<reference evidence="9 10" key="1">
    <citation type="submission" date="2019-06" db="EMBL/GenBank/DDBJ databases">
        <title>Sequencing the genomes of 1000 actinobacteria strains.</title>
        <authorList>
            <person name="Klenk H.-P."/>
        </authorList>
    </citation>
    <scope>NUCLEOTIDE SEQUENCE [LARGE SCALE GENOMIC DNA]</scope>
    <source>
        <strain evidence="9 10">DSM 45671</strain>
    </source>
</reference>
<sequence length="302" mass="32545">MSGVGTSGVGTSGVGTSGVGVIVDPAPPRRGSRPAVGGYLTMALAVAVMVLPLVWMALASFKGMDELYRLPIQWLPDSLAPTNYVTAAQSVPFGMFFVNSAITTVLGAGLKMLLGLMTAYALVFVDIPFRRFFFYVVVCALLVPQQIVLIPNYALVAQLDWLNTYQGMIVPGLASAFGTFLFRQHFLTLPRSILEAAELDGAGHWRRLWRFVVPLSGPTIAAVGLVSIVTEWNDYLWPLLVIDRPEMMTLPVGLTLLMNFDGIPDWGVIMAGTVLVTVPVLAVFFLLQRRIVAGLVTGAVTG</sequence>
<dbReference type="CDD" id="cd06261">
    <property type="entry name" value="TM_PBP2"/>
    <property type="match status" value="1"/>
</dbReference>
<evidence type="ECO:0000256" key="3">
    <source>
        <dbReference type="ARBA" id="ARBA00022475"/>
    </source>
</evidence>
<dbReference type="AlphaFoldDB" id="A0A561SHE6"/>
<dbReference type="PANTHER" id="PTHR43744">
    <property type="entry name" value="ABC TRANSPORTER PERMEASE PROTEIN MG189-RELATED-RELATED"/>
    <property type="match status" value="1"/>
</dbReference>
<accession>A0A561SHE6</accession>
<dbReference type="Pfam" id="PF00528">
    <property type="entry name" value="BPD_transp_1"/>
    <property type="match status" value="1"/>
</dbReference>
<dbReference type="GO" id="GO:0005886">
    <property type="term" value="C:plasma membrane"/>
    <property type="evidence" value="ECO:0007669"/>
    <property type="project" value="UniProtKB-SubCell"/>
</dbReference>
<gene>
    <name evidence="9" type="ORF">FHX44_11165</name>
</gene>
<proteinExistence type="inferred from homology"/>
<dbReference type="PROSITE" id="PS50928">
    <property type="entry name" value="ABC_TM1"/>
    <property type="match status" value="1"/>
</dbReference>
<keyword evidence="4 7" id="KW-0812">Transmembrane</keyword>
<organism evidence="9 10">
    <name type="scientific">Pseudonocardia hierapolitana</name>
    <dbReference type="NCBI Taxonomy" id="1128676"/>
    <lineage>
        <taxon>Bacteria</taxon>
        <taxon>Bacillati</taxon>
        <taxon>Actinomycetota</taxon>
        <taxon>Actinomycetes</taxon>
        <taxon>Pseudonocardiales</taxon>
        <taxon>Pseudonocardiaceae</taxon>
        <taxon>Pseudonocardia</taxon>
    </lineage>
</organism>